<proteinExistence type="predicted"/>
<keyword evidence="1" id="KW-0472">Membrane</keyword>
<organism evidence="2 3">
    <name type="scientific">Pedobacter cryophilus</name>
    <dbReference type="NCBI Taxonomy" id="2571271"/>
    <lineage>
        <taxon>Bacteria</taxon>
        <taxon>Pseudomonadati</taxon>
        <taxon>Bacteroidota</taxon>
        <taxon>Sphingobacteriia</taxon>
        <taxon>Sphingobacteriales</taxon>
        <taxon>Sphingobacteriaceae</taxon>
        <taxon>Pedobacter</taxon>
    </lineage>
</organism>
<name>A0A4U1C3Z5_9SPHI</name>
<reference evidence="2 3" key="1">
    <citation type="submission" date="2019-04" db="EMBL/GenBank/DDBJ databases">
        <title>Pedobacter sp. AR-3-17 sp. nov., isolated from Arctic soil.</title>
        <authorList>
            <person name="Dahal R.H."/>
            <person name="Kim D.-U."/>
        </authorList>
    </citation>
    <scope>NUCLEOTIDE SEQUENCE [LARGE SCALE GENOMIC DNA]</scope>
    <source>
        <strain evidence="2 3">AR-3-17</strain>
    </source>
</reference>
<gene>
    <name evidence="2" type="ORF">FA046_08115</name>
</gene>
<evidence type="ECO:0000313" key="2">
    <source>
        <dbReference type="EMBL" id="TKB99066.1"/>
    </source>
</evidence>
<keyword evidence="1" id="KW-1133">Transmembrane helix</keyword>
<keyword evidence="1" id="KW-0812">Transmembrane</keyword>
<dbReference type="EMBL" id="SWBP01000002">
    <property type="protein sequence ID" value="TKB99066.1"/>
    <property type="molecule type" value="Genomic_DNA"/>
</dbReference>
<feature type="transmembrane region" description="Helical" evidence="1">
    <location>
        <begin position="99"/>
        <end position="119"/>
    </location>
</feature>
<sequence>MIKSCEIRFGRGEAASWIHSDFIALNQDILQSTKVNISINTLKRIFGKLSVEEKYIPQEATIEALQKYSENTFPKNSQILVEVQSDVKNESSIIKKRSLIYFITLILIGVIGFIAWYILNTTSFLTASIKLKKLEGVLPSTAVFELKIPQTNDSLFVNFGDKSPLVYINKGQKLITHNYLLSGVFRIALLVQKSVIAETNISISSNKWIAISYHDQLRNHFYQIPVVKTPSDSIFNFTNSQLNKVGLDTAQRIFTRLYNYTAVNYSKDDFTFETTFKNPSRRNGISCNSTQFQISGMNSMIRFKFSSEGCSSRVINVLSEKKFDGDKNDLSQFVVEQENWNTVKLINKNKQVWLFVNGKLLYKGSYQKPLGEIKGLFIEFEGNGFVKTCNLTAKNGRNLYQF</sequence>
<comment type="caution">
    <text evidence="2">The sequence shown here is derived from an EMBL/GenBank/DDBJ whole genome shotgun (WGS) entry which is preliminary data.</text>
</comment>
<accession>A0A4U1C3Z5</accession>
<evidence type="ECO:0000256" key="1">
    <source>
        <dbReference type="SAM" id="Phobius"/>
    </source>
</evidence>
<dbReference type="AlphaFoldDB" id="A0A4U1C3Z5"/>
<keyword evidence="3" id="KW-1185">Reference proteome</keyword>
<protein>
    <submittedName>
        <fullName evidence="2">Uncharacterized protein</fullName>
    </submittedName>
</protein>
<dbReference type="Proteomes" id="UP000308181">
    <property type="component" value="Unassembled WGS sequence"/>
</dbReference>
<evidence type="ECO:0000313" key="3">
    <source>
        <dbReference type="Proteomes" id="UP000308181"/>
    </source>
</evidence>